<keyword evidence="2" id="KW-0540">Nuclease</keyword>
<dbReference type="EMBL" id="CP089983">
    <property type="protein sequence ID" value="WXB06993.1"/>
    <property type="molecule type" value="Genomic_DNA"/>
</dbReference>
<dbReference type="InterPro" id="IPR003615">
    <property type="entry name" value="HNH_nuc"/>
</dbReference>
<dbReference type="Gene3D" id="1.10.30.50">
    <property type="match status" value="1"/>
</dbReference>
<proteinExistence type="predicted"/>
<evidence type="ECO:0000313" key="2">
    <source>
        <dbReference type="EMBL" id="WXB06993.1"/>
    </source>
</evidence>
<evidence type="ECO:0000259" key="1">
    <source>
        <dbReference type="SMART" id="SM00507"/>
    </source>
</evidence>
<evidence type="ECO:0000313" key="3">
    <source>
        <dbReference type="Proteomes" id="UP001374803"/>
    </source>
</evidence>
<dbReference type="RefSeq" id="WP_394836654.1">
    <property type="nucleotide sequence ID" value="NZ_CP089983.1"/>
</dbReference>
<dbReference type="CDD" id="cd00085">
    <property type="entry name" value="HNHc"/>
    <property type="match status" value="1"/>
</dbReference>
<keyword evidence="2" id="KW-0255">Endonuclease</keyword>
<keyword evidence="2" id="KW-0378">Hydrolase</keyword>
<organism evidence="2 3">
    <name type="scientific">Pendulispora rubella</name>
    <dbReference type="NCBI Taxonomy" id="2741070"/>
    <lineage>
        <taxon>Bacteria</taxon>
        <taxon>Pseudomonadati</taxon>
        <taxon>Myxococcota</taxon>
        <taxon>Myxococcia</taxon>
        <taxon>Myxococcales</taxon>
        <taxon>Sorangiineae</taxon>
        <taxon>Pendulisporaceae</taxon>
        <taxon>Pendulispora</taxon>
    </lineage>
</organism>
<sequence>MKLTALSNEELLEGLHTLVRQGKVLLARLLSYLAEVEERRLDLQSACSSLFDFCVRRLGMSDDEACRRVAASRIARRFPLALNMLERGDLHLTALLLLRDYLTQDNHEELLRAAAGKTKGQVQELLATYFPRPDVPSLMGRLPDAAAQPATGTSGRAAKTTRVEPLSPERYKVQFTASSELKAKLEYALDLMRHANPDGDLSIVVERALDLLVVELEKRRLGKTSRPATKAPRNETRSGYVTRATRREVFERDGGQCTFVDESGRRCECRSFLELDHIAARARGGTDEATNLQVRCRSHNRLAAERDFGRAYIDEKRSGRRPSHLKTQCAPNLPIHPRQRGYESATALRALTYLGFKESQARHALNVVEERMAGSAPCLESVVHATLSLLT</sequence>
<dbReference type="GO" id="GO:0004519">
    <property type="term" value="F:endonuclease activity"/>
    <property type="evidence" value="ECO:0007669"/>
    <property type="project" value="UniProtKB-KW"/>
</dbReference>
<gene>
    <name evidence="2" type="ORF">LVJ94_07075</name>
</gene>
<reference evidence="2" key="1">
    <citation type="submission" date="2021-12" db="EMBL/GenBank/DDBJ databases">
        <title>Discovery of the Pendulisporaceae a myxobacterial family with distinct sporulation behavior and unique specialized metabolism.</title>
        <authorList>
            <person name="Garcia R."/>
            <person name="Popoff A."/>
            <person name="Bader C.D."/>
            <person name="Loehr J."/>
            <person name="Walesch S."/>
            <person name="Walt C."/>
            <person name="Boldt J."/>
            <person name="Bunk B."/>
            <person name="Haeckl F.J.F.P.J."/>
            <person name="Gunesch A.P."/>
            <person name="Birkelbach J."/>
            <person name="Nuebel U."/>
            <person name="Pietschmann T."/>
            <person name="Bach T."/>
            <person name="Mueller R."/>
        </authorList>
    </citation>
    <scope>NUCLEOTIDE SEQUENCE</scope>
    <source>
        <strain evidence="2">MSr11367</strain>
    </source>
</reference>
<dbReference type="SMART" id="SM00507">
    <property type="entry name" value="HNHc"/>
    <property type="match status" value="1"/>
</dbReference>
<feature type="domain" description="HNH nuclease" evidence="1">
    <location>
        <begin position="244"/>
        <end position="301"/>
    </location>
</feature>
<dbReference type="Proteomes" id="UP001374803">
    <property type="component" value="Chromosome"/>
</dbReference>
<protein>
    <submittedName>
        <fullName evidence="2">HNH endonuclease</fullName>
    </submittedName>
</protein>
<name>A0ABZ2L7Y1_9BACT</name>
<keyword evidence="3" id="KW-1185">Reference proteome</keyword>
<accession>A0ABZ2L7Y1</accession>